<protein>
    <recommendedName>
        <fullName evidence="2 5">Basal-body rod modification protein FlgD</fullName>
    </recommendedName>
</protein>
<keyword evidence="8" id="KW-0969">Cilium</keyword>
<dbReference type="EMBL" id="SMCR01000005">
    <property type="protein sequence ID" value="TCV95541.1"/>
    <property type="molecule type" value="Genomic_DNA"/>
</dbReference>
<evidence type="ECO:0000256" key="3">
    <source>
        <dbReference type="ARBA" id="ARBA00022795"/>
    </source>
</evidence>
<name>A0A4R3YSS0_9GAMM</name>
<keyword evidence="8" id="KW-0282">Flagellum</keyword>
<dbReference type="OrthoDB" id="9785233at2"/>
<evidence type="ECO:0000313" key="8">
    <source>
        <dbReference type="EMBL" id="TCV95541.1"/>
    </source>
</evidence>
<evidence type="ECO:0000259" key="7">
    <source>
        <dbReference type="Pfam" id="PF13861"/>
    </source>
</evidence>
<dbReference type="Pfam" id="PF03963">
    <property type="entry name" value="FlgD"/>
    <property type="match status" value="1"/>
</dbReference>
<evidence type="ECO:0000313" key="9">
    <source>
        <dbReference type="Proteomes" id="UP000295719"/>
    </source>
</evidence>
<dbReference type="Gene3D" id="2.30.30.910">
    <property type="match status" value="1"/>
</dbReference>
<reference evidence="8 9" key="1">
    <citation type="submission" date="2019-03" db="EMBL/GenBank/DDBJ databases">
        <title>Genomic Encyclopedia of Type Strains, Phase IV (KMG-IV): sequencing the most valuable type-strain genomes for metagenomic binning, comparative biology and taxonomic classification.</title>
        <authorList>
            <person name="Goeker M."/>
        </authorList>
    </citation>
    <scope>NUCLEOTIDE SEQUENCE [LARGE SCALE GENOMIC DNA]</scope>
    <source>
        <strain evidence="8 9">DSM 19580</strain>
    </source>
</reference>
<dbReference type="RefSeq" id="WP_131865645.1">
    <property type="nucleotide sequence ID" value="NZ_SMCR01000005.1"/>
</dbReference>
<dbReference type="AlphaFoldDB" id="A0A4R3YSS0"/>
<evidence type="ECO:0000256" key="2">
    <source>
        <dbReference type="ARBA" id="ARBA00016013"/>
    </source>
</evidence>
<evidence type="ECO:0000256" key="5">
    <source>
        <dbReference type="RuleBase" id="RU362076"/>
    </source>
</evidence>
<dbReference type="GO" id="GO:0044781">
    <property type="term" value="P:bacterial-type flagellum organization"/>
    <property type="evidence" value="ECO:0007669"/>
    <property type="project" value="UniProtKB-UniRule"/>
</dbReference>
<dbReference type="InterPro" id="IPR025963">
    <property type="entry name" value="FLgD_Tudor"/>
</dbReference>
<keyword evidence="3 5" id="KW-1005">Bacterial flagellum biogenesis</keyword>
<feature type="region of interest" description="Disordered" evidence="6">
    <location>
        <begin position="1"/>
        <end position="43"/>
    </location>
</feature>
<evidence type="ECO:0000256" key="4">
    <source>
        <dbReference type="ARBA" id="ARBA00024746"/>
    </source>
</evidence>
<feature type="compositionally biased region" description="Low complexity" evidence="6">
    <location>
        <begin position="24"/>
        <end position="36"/>
    </location>
</feature>
<evidence type="ECO:0000256" key="6">
    <source>
        <dbReference type="SAM" id="MobiDB-lite"/>
    </source>
</evidence>
<dbReference type="Proteomes" id="UP000295719">
    <property type="component" value="Unassembled WGS sequence"/>
</dbReference>
<keyword evidence="8" id="KW-0966">Cell projection</keyword>
<proteinExistence type="inferred from homology"/>
<comment type="similarity">
    <text evidence="1 5">Belongs to the FlgD family.</text>
</comment>
<feature type="domain" description="FlgD Tudor-like" evidence="7">
    <location>
        <begin position="106"/>
        <end position="236"/>
    </location>
</feature>
<keyword evidence="9" id="KW-1185">Reference proteome</keyword>
<sequence>MSLSPLMDGAGQANGRMPANSRSAPGPQAPAAQGQPDIPANSSDAIMDNFLKMMIAQMANQDPTNPMNNNEFTSQIAQISTVGGIEKLNKTLEGVGNVAVGLHSSSLAQWVGRKVLVIGDPKVSAAGNAEFGLFLNTDADQVEVTYTGKDGSTYVKTLTNVKAGASKYHMDDVVPEPELDPDKGPFTVSFTATNEDGSTPTITALKAATVESVIFIPGSFGKLNLGLDGTVEFNEIVMME</sequence>
<dbReference type="Gene3D" id="2.60.40.4070">
    <property type="match status" value="1"/>
</dbReference>
<organism evidence="8 9">
    <name type="scientific">Biostraticola tofi</name>
    <dbReference type="NCBI Taxonomy" id="466109"/>
    <lineage>
        <taxon>Bacteria</taxon>
        <taxon>Pseudomonadati</taxon>
        <taxon>Pseudomonadota</taxon>
        <taxon>Gammaproteobacteria</taxon>
        <taxon>Enterobacterales</taxon>
        <taxon>Bruguierivoracaceae</taxon>
        <taxon>Biostraticola</taxon>
    </lineage>
</organism>
<comment type="caution">
    <text evidence="8">The sequence shown here is derived from an EMBL/GenBank/DDBJ whole genome shotgun (WGS) entry which is preliminary data.</text>
</comment>
<dbReference type="Pfam" id="PF13861">
    <property type="entry name" value="FLgD_tudor"/>
    <property type="match status" value="1"/>
</dbReference>
<evidence type="ECO:0000256" key="1">
    <source>
        <dbReference type="ARBA" id="ARBA00010577"/>
    </source>
</evidence>
<accession>A0A4R3YSS0</accession>
<comment type="function">
    <text evidence="4 5">Required for flagellar hook formation. May act as a scaffolding protein.</text>
</comment>
<dbReference type="InterPro" id="IPR005648">
    <property type="entry name" value="FlgD"/>
</dbReference>
<gene>
    <name evidence="8" type="ORF">EDC52_105144</name>
</gene>